<accession>A0AAF1KPD6</accession>
<protein>
    <submittedName>
        <fullName evidence="2">Tripartite tricarboxylate transporter substrate binding protein</fullName>
    </submittedName>
</protein>
<evidence type="ECO:0000313" key="3">
    <source>
        <dbReference type="Proteomes" id="UP001196068"/>
    </source>
</evidence>
<dbReference type="CDD" id="cd13578">
    <property type="entry name" value="PBP2_Bug27"/>
    <property type="match status" value="1"/>
</dbReference>
<dbReference type="PANTHER" id="PTHR42928:SF5">
    <property type="entry name" value="BLR1237 PROTEIN"/>
    <property type="match status" value="1"/>
</dbReference>
<dbReference type="InterPro" id="IPR006311">
    <property type="entry name" value="TAT_signal"/>
</dbReference>
<dbReference type="PIRSF" id="PIRSF017082">
    <property type="entry name" value="YflP"/>
    <property type="match status" value="1"/>
</dbReference>
<gene>
    <name evidence="2" type="ORF">GXW79_11930</name>
</gene>
<reference evidence="2" key="2">
    <citation type="journal article" date="2021" name="Syst. Appl. Microbiol.">
        <title>Roseomonas hellenica sp. nov., isolated from roots of wild-growing Alkanna tinctoria.</title>
        <authorList>
            <person name="Rat A."/>
            <person name="Naranjo H.D."/>
            <person name="Lebbe L."/>
            <person name="Cnockaert M."/>
            <person name="Krigas N."/>
            <person name="Grigoriadou K."/>
            <person name="Maloupa E."/>
            <person name="Willems A."/>
        </authorList>
    </citation>
    <scope>NUCLEOTIDE SEQUENCE</scope>
    <source>
        <strain evidence="2">LMG 28251</strain>
    </source>
</reference>
<comment type="caution">
    <text evidence="2">The sequence shown here is derived from an EMBL/GenBank/DDBJ whole genome shotgun (WGS) entry which is preliminary data.</text>
</comment>
<dbReference type="PANTHER" id="PTHR42928">
    <property type="entry name" value="TRICARBOXYLATE-BINDING PROTEIN"/>
    <property type="match status" value="1"/>
</dbReference>
<dbReference type="EMBL" id="JAAEDH010000012">
    <property type="protein sequence ID" value="MBR0655783.1"/>
    <property type="molecule type" value="Genomic_DNA"/>
</dbReference>
<organism evidence="2 3">
    <name type="scientific">Plastoroseomonas arctica</name>
    <dbReference type="NCBI Taxonomy" id="1509237"/>
    <lineage>
        <taxon>Bacteria</taxon>
        <taxon>Pseudomonadati</taxon>
        <taxon>Pseudomonadota</taxon>
        <taxon>Alphaproteobacteria</taxon>
        <taxon>Acetobacterales</taxon>
        <taxon>Acetobacteraceae</taxon>
        <taxon>Plastoroseomonas</taxon>
    </lineage>
</organism>
<dbReference type="Pfam" id="PF03401">
    <property type="entry name" value="TctC"/>
    <property type="match status" value="1"/>
</dbReference>
<dbReference type="Gene3D" id="3.40.190.150">
    <property type="entry name" value="Bordetella uptake gene, domain 1"/>
    <property type="match status" value="1"/>
</dbReference>
<dbReference type="RefSeq" id="WP_211874620.1">
    <property type="nucleotide sequence ID" value="NZ_JAAEDH010000012.1"/>
</dbReference>
<comment type="similarity">
    <text evidence="1">Belongs to the UPF0065 (bug) family.</text>
</comment>
<dbReference type="PROSITE" id="PS51318">
    <property type="entry name" value="TAT"/>
    <property type="match status" value="1"/>
</dbReference>
<dbReference type="InterPro" id="IPR005064">
    <property type="entry name" value="BUG"/>
</dbReference>
<evidence type="ECO:0000313" key="2">
    <source>
        <dbReference type="EMBL" id="MBR0655783.1"/>
    </source>
</evidence>
<dbReference type="Proteomes" id="UP001196068">
    <property type="component" value="Unassembled WGS sequence"/>
</dbReference>
<dbReference type="InterPro" id="IPR042100">
    <property type="entry name" value="Bug_dom1"/>
</dbReference>
<reference evidence="2" key="1">
    <citation type="submission" date="2020-01" db="EMBL/GenBank/DDBJ databases">
        <authorList>
            <person name="Rat A."/>
        </authorList>
    </citation>
    <scope>NUCLEOTIDE SEQUENCE</scope>
    <source>
        <strain evidence="2">LMG 28251</strain>
    </source>
</reference>
<dbReference type="Gene3D" id="3.40.190.10">
    <property type="entry name" value="Periplasmic binding protein-like II"/>
    <property type="match status" value="1"/>
</dbReference>
<name>A0AAF1KPD6_9PROT</name>
<dbReference type="SUPFAM" id="SSF53850">
    <property type="entry name" value="Periplasmic binding protein-like II"/>
    <property type="match status" value="1"/>
</dbReference>
<proteinExistence type="inferred from homology"/>
<sequence length="330" mass="34473">MTEARFTSRRVLLGGMGATAATLGARAAHAQAFPSRSVRVIVPFPPAGAADILTRVLSEPLSRALGQTIVVENRTGSGGRIGTEAAVRAAPDGYTMLMGSQATNSINPELYRDASFDPARDLVPVGLVGGVGSVVYVRNSLDVRTLEQLLERARQKPGELTYGSAGNGGGSHLATALLEAMAQIQLTHVPYRGTAPATSDLLAGRIDLISDPITTALPHVQAGAVRALAVTTPQRHPALPDVPTVADAGVPGYEAVSYYGFFAPSGVPAGPLGRLRSACATVIADPVIGRRLEEQGIVRLGLSPEEFAAYVAADRQRWGRVIRDANITVN</sequence>
<dbReference type="AlphaFoldDB" id="A0AAF1KPD6"/>
<keyword evidence="3" id="KW-1185">Reference proteome</keyword>
<evidence type="ECO:0000256" key="1">
    <source>
        <dbReference type="ARBA" id="ARBA00006987"/>
    </source>
</evidence>